<evidence type="ECO:0000313" key="4">
    <source>
        <dbReference type="Proteomes" id="UP001162029"/>
    </source>
</evidence>
<evidence type="ECO:0000256" key="1">
    <source>
        <dbReference type="SAM" id="MobiDB-lite"/>
    </source>
</evidence>
<accession>A0AAV0U9P8</accession>
<evidence type="ECO:0000313" key="3">
    <source>
        <dbReference type="EMBL" id="CAI5733726.1"/>
    </source>
</evidence>
<gene>
    <name evidence="3" type="ORF">PDE001_LOCUS5493</name>
</gene>
<name>A0AAV0U9P8_9STRA</name>
<comment type="caution">
    <text evidence="3">The sequence shown here is derived from an EMBL/GenBank/DDBJ whole genome shotgun (WGS) entry which is preliminary data.</text>
</comment>
<feature type="signal peptide" evidence="2">
    <location>
        <begin position="1"/>
        <end position="21"/>
    </location>
</feature>
<keyword evidence="4" id="KW-1185">Reference proteome</keyword>
<proteinExistence type="predicted"/>
<dbReference type="Proteomes" id="UP001162029">
    <property type="component" value="Unassembled WGS sequence"/>
</dbReference>
<organism evidence="3 4">
    <name type="scientific">Peronospora destructor</name>
    <dbReference type="NCBI Taxonomy" id="86335"/>
    <lineage>
        <taxon>Eukaryota</taxon>
        <taxon>Sar</taxon>
        <taxon>Stramenopiles</taxon>
        <taxon>Oomycota</taxon>
        <taxon>Peronosporomycetes</taxon>
        <taxon>Peronosporales</taxon>
        <taxon>Peronosporaceae</taxon>
        <taxon>Peronospora</taxon>
    </lineage>
</organism>
<evidence type="ECO:0000256" key="2">
    <source>
        <dbReference type="SAM" id="SignalP"/>
    </source>
</evidence>
<protein>
    <submittedName>
        <fullName evidence="3">Uncharacterized protein</fullName>
    </submittedName>
</protein>
<dbReference type="EMBL" id="CANTFM010001016">
    <property type="protein sequence ID" value="CAI5733726.1"/>
    <property type="molecule type" value="Genomic_DNA"/>
</dbReference>
<sequence>MRLYYALLVAAVTLLANNVSAGATDYAMSLGEDCNPAREIRAKQGAAPMDGMNQACRLIFSVTELIYLLYKRVYAIQGPFRHPSAARVHDQRISDTESATDGGADRH</sequence>
<keyword evidence="2" id="KW-0732">Signal</keyword>
<feature type="chain" id="PRO_5043561326" evidence="2">
    <location>
        <begin position="22"/>
        <end position="107"/>
    </location>
</feature>
<reference evidence="3" key="1">
    <citation type="submission" date="2022-12" db="EMBL/GenBank/DDBJ databases">
        <authorList>
            <person name="Webb A."/>
        </authorList>
    </citation>
    <scope>NUCLEOTIDE SEQUENCE</scope>
    <source>
        <strain evidence="3">Pd1</strain>
    </source>
</reference>
<feature type="region of interest" description="Disordered" evidence="1">
    <location>
        <begin position="84"/>
        <end position="107"/>
    </location>
</feature>
<dbReference type="AlphaFoldDB" id="A0AAV0U9P8"/>